<dbReference type="SUPFAM" id="SSF110857">
    <property type="entry name" value="Gamma-glutamyl cyclotransferase-like"/>
    <property type="match status" value="1"/>
</dbReference>
<dbReference type="AlphaFoldDB" id="A0A0F9FK57"/>
<accession>A0A0F9FK57</accession>
<feature type="domain" description="Gamma-glutamylcyclotransferase AIG2-like" evidence="1">
    <location>
        <begin position="4"/>
        <end position="81"/>
    </location>
</feature>
<name>A0A0F9FK57_9ZZZZ</name>
<dbReference type="EMBL" id="LAZR01021022">
    <property type="protein sequence ID" value="KKL86759.1"/>
    <property type="molecule type" value="Genomic_DNA"/>
</dbReference>
<evidence type="ECO:0000259" key="1">
    <source>
        <dbReference type="Pfam" id="PF06094"/>
    </source>
</evidence>
<evidence type="ECO:0000313" key="2">
    <source>
        <dbReference type="EMBL" id="KKL86759.1"/>
    </source>
</evidence>
<proteinExistence type="predicted"/>
<dbReference type="Pfam" id="PF06094">
    <property type="entry name" value="GGACT"/>
    <property type="match status" value="1"/>
</dbReference>
<protein>
    <recommendedName>
        <fullName evidence="1">Gamma-glutamylcyclotransferase AIG2-like domain-containing protein</fullName>
    </recommendedName>
</protein>
<sequence length="111" mass="12637">MQKIFVYGTLKTGQFSHGIISHDKRNKLIQNKTMIGYTLHMNPMGYPEAVRKSVSYILGEIWNVTETTSSYVARLEVSSGYFPVSQDNVIFYIKSLRNIEGHKEIGSLYNG</sequence>
<reference evidence="2" key="1">
    <citation type="journal article" date="2015" name="Nature">
        <title>Complex archaea that bridge the gap between prokaryotes and eukaryotes.</title>
        <authorList>
            <person name="Spang A."/>
            <person name="Saw J.H."/>
            <person name="Jorgensen S.L."/>
            <person name="Zaremba-Niedzwiedzka K."/>
            <person name="Martijn J."/>
            <person name="Lind A.E."/>
            <person name="van Eijk R."/>
            <person name="Schleper C."/>
            <person name="Guy L."/>
            <person name="Ettema T.J."/>
        </authorList>
    </citation>
    <scope>NUCLEOTIDE SEQUENCE</scope>
</reference>
<organism evidence="2">
    <name type="scientific">marine sediment metagenome</name>
    <dbReference type="NCBI Taxonomy" id="412755"/>
    <lineage>
        <taxon>unclassified sequences</taxon>
        <taxon>metagenomes</taxon>
        <taxon>ecological metagenomes</taxon>
    </lineage>
</organism>
<dbReference type="InterPro" id="IPR036568">
    <property type="entry name" value="GGCT-like_sf"/>
</dbReference>
<dbReference type="Gene3D" id="3.10.490.10">
    <property type="entry name" value="Gamma-glutamyl cyclotransferase-like"/>
    <property type="match status" value="1"/>
</dbReference>
<comment type="caution">
    <text evidence="2">The sequence shown here is derived from an EMBL/GenBank/DDBJ whole genome shotgun (WGS) entry which is preliminary data.</text>
</comment>
<gene>
    <name evidence="2" type="ORF">LCGC14_1941570</name>
</gene>
<dbReference type="InterPro" id="IPR009288">
    <property type="entry name" value="AIG2-like_dom"/>
</dbReference>